<proteinExistence type="predicted"/>
<name>A0A0F9KPN0_9ZZZZ</name>
<dbReference type="EMBL" id="LAZR01008756">
    <property type="protein sequence ID" value="KKM76731.1"/>
    <property type="molecule type" value="Genomic_DNA"/>
</dbReference>
<reference evidence="1" key="1">
    <citation type="journal article" date="2015" name="Nature">
        <title>Complex archaea that bridge the gap between prokaryotes and eukaryotes.</title>
        <authorList>
            <person name="Spang A."/>
            <person name="Saw J.H."/>
            <person name="Jorgensen S.L."/>
            <person name="Zaremba-Niedzwiedzka K."/>
            <person name="Martijn J."/>
            <person name="Lind A.E."/>
            <person name="van Eijk R."/>
            <person name="Schleper C."/>
            <person name="Guy L."/>
            <person name="Ettema T.J."/>
        </authorList>
    </citation>
    <scope>NUCLEOTIDE SEQUENCE</scope>
</reference>
<gene>
    <name evidence="1" type="ORF">LCGC14_1377120</name>
</gene>
<sequence>MSIMIGFGSTEERVEEEVLDRIRRGDSPKDIEKEYNETADINDKLDRSKAKDRYSRITIFDWGCHHLEVSFHHVNRQHALSPDGWAGMLTERLVKKAEGSK</sequence>
<organism evidence="1">
    <name type="scientific">marine sediment metagenome</name>
    <dbReference type="NCBI Taxonomy" id="412755"/>
    <lineage>
        <taxon>unclassified sequences</taxon>
        <taxon>metagenomes</taxon>
        <taxon>ecological metagenomes</taxon>
    </lineage>
</organism>
<protein>
    <submittedName>
        <fullName evidence="1">Uncharacterized protein</fullName>
    </submittedName>
</protein>
<dbReference type="AlphaFoldDB" id="A0A0F9KPN0"/>
<accession>A0A0F9KPN0</accession>
<evidence type="ECO:0000313" key="1">
    <source>
        <dbReference type="EMBL" id="KKM76731.1"/>
    </source>
</evidence>
<comment type="caution">
    <text evidence="1">The sequence shown here is derived from an EMBL/GenBank/DDBJ whole genome shotgun (WGS) entry which is preliminary data.</text>
</comment>